<evidence type="ECO:0000313" key="3">
    <source>
        <dbReference type="Proteomes" id="UP000772812"/>
    </source>
</evidence>
<gene>
    <name evidence="2" type="ORF">GWK41_03835</name>
</gene>
<evidence type="ECO:0008006" key="4">
    <source>
        <dbReference type="Google" id="ProtNLM"/>
    </source>
</evidence>
<proteinExistence type="predicted"/>
<feature type="transmembrane region" description="Helical" evidence="1">
    <location>
        <begin position="36"/>
        <end position="56"/>
    </location>
</feature>
<comment type="caution">
    <text evidence="2">The sequence shown here is derived from an EMBL/GenBank/DDBJ whole genome shotgun (WGS) entry which is preliminary data.</text>
</comment>
<dbReference type="EMBL" id="JAACYA010000001">
    <property type="protein sequence ID" value="MBK3332198.1"/>
    <property type="molecule type" value="Genomic_DNA"/>
</dbReference>
<sequence>MHYINLYLLLFICVAISFIINTIVNRFLFRLCIIRSVLYAFFSLFLLLGVLTILSIKG</sequence>
<evidence type="ECO:0000313" key="2">
    <source>
        <dbReference type="EMBL" id="MBK3332198.1"/>
    </source>
</evidence>
<keyword evidence="1" id="KW-1133">Transmembrane helix</keyword>
<accession>A0ABS1GGZ1</accession>
<feature type="transmembrane region" description="Helical" evidence="1">
    <location>
        <begin position="6"/>
        <end position="24"/>
    </location>
</feature>
<dbReference type="RefSeq" id="WP_200673581.1">
    <property type="nucleotide sequence ID" value="NZ_JAACYA010000001.1"/>
</dbReference>
<protein>
    <recommendedName>
        <fullName evidence="4">DUF1656 domain-containing protein</fullName>
    </recommendedName>
</protein>
<evidence type="ECO:0000256" key="1">
    <source>
        <dbReference type="SAM" id="Phobius"/>
    </source>
</evidence>
<reference evidence="2 3" key="1">
    <citation type="journal article" date="2021" name="Syst. Appl. Microbiol.">
        <title>Persephonella atlantica sp. nov.: How to adapt to physico-chemical gradients in high temperature hydrothermal habitats.</title>
        <authorList>
            <person name="Francois D.X."/>
            <person name="Godfroy A."/>
            <person name="Mathien C."/>
            <person name="Aube J."/>
            <person name="Cathalot C."/>
            <person name="Lesongeur F."/>
            <person name="L'Haridon S."/>
            <person name="Philippon X."/>
            <person name="Roussel E.G."/>
        </authorList>
    </citation>
    <scope>NUCLEOTIDE SEQUENCE [LARGE SCALE GENOMIC DNA]</scope>
    <source>
        <strain evidence="2 3">MO1340</strain>
    </source>
</reference>
<dbReference type="Proteomes" id="UP000772812">
    <property type="component" value="Unassembled WGS sequence"/>
</dbReference>
<keyword evidence="1" id="KW-0472">Membrane</keyword>
<keyword evidence="3" id="KW-1185">Reference proteome</keyword>
<organism evidence="2 3">
    <name type="scientific">Persephonella atlantica</name>
    <dbReference type="NCBI Taxonomy" id="2699429"/>
    <lineage>
        <taxon>Bacteria</taxon>
        <taxon>Pseudomonadati</taxon>
        <taxon>Aquificota</taxon>
        <taxon>Aquificia</taxon>
        <taxon>Aquificales</taxon>
        <taxon>Hydrogenothermaceae</taxon>
        <taxon>Persephonella</taxon>
    </lineage>
</organism>
<keyword evidence="1" id="KW-0812">Transmembrane</keyword>
<name>A0ABS1GGZ1_9AQUI</name>